<evidence type="ECO:0000259" key="1">
    <source>
        <dbReference type="Pfam" id="PF13280"/>
    </source>
</evidence>
<dbReference type="InterPro" id="IPR059020">
    <property type="entry name" value="CapW_CTD"/>
</dbReference>
<dbReference type="Pfam" id="PF13280">
    <property type="entry name" value="WYL"/>
    <property type="match status" value="1"/>
</dbReference>
<feature type="domain" description="WYL" evidence="1">
    <location>
        <begin position="2"/>
        <end position="53"/>
    </location>
</feature>
<dbReference type="InterPro" id="IPR026881">
    <property type="entry name" value="WYL_dom"/>
</dbReference>
<proteinExistence type="predicted"/>
<dbReference type="EMBL" id="UOFP01000066">
    <property type="protein sequence ID" value="VAW84750.1"/>
    <property type="molecule type" value="Genomic_DNA"/>
</dbReference>
<dbReference type="PROSITE" id="PS52050">
    <property type="entry name" value="WYL"/>
    <property type="match status" value="1"/>
</dbReference>
<feature type="domain" description="DNA-binding transcriptional repressor CapW C-terminal dimerisation" evidence="2">
    <location>
        <begin position="74"/>
        <end position="142"/>
    </location>
</feature>
<evidence type="ECO:0000313" key="3">
    <source>
        <dbReference type="EMBL" id="VAW84750.1"/>
    </source>
</evidence>
<dbReference type="Pfam" id="PF26107">
    <property type="entry name" value="BrxR_CTD"/>
    <property type="match status" value="1"/>
</dbReference>
<accession>A0A3B0Z6Z5</accession>
<reference evidence="3" key="1">
    <citation type="submission" date="2018-06" db="EMBL/GenBank/DDBJ databases">
        <authorList>
            <person name="Zhirakovskaya E."/>
        </authorList>
    </citation>
    <scope>NUCLEOTIDE SEQUENCE</scope>
</reference>
<dbReference type="AlphaFoldDB" id="A0A3B0Z6Z5"/>
<gene>
    <name evidence="3" type="ORF">MNBD_GAMMA18-1606</name>
</gene>
<name>A0A3B0Z6Z5_9ZZZZ</name>
<organism evidence="3">
    <name type="scientific">hydrothermal vent metagenome</name>
    <dbReference type="NCBI Taxonomy" id="652676"/>
    <lineage>
        <taxon>unclassified sequences</taxon>
        <taxon>metagenomes</taxon>
        <taxon>ecological metagenomes</taxon>
    </lineage>
</organism>
<sequence length="157" mass="18395">MRIYYVSPESGSSRRDIAPFVLVDNGLRWHVRGFDRKRKAFIDFVINRISKAKLLDEEPEEHETREADIQWNRIVEMEVVPHPKIKHPEAIAMDYAMEDGVRKQNVRASQAGYVLRRWNVDCTEDHSLQGAEYQLWLRNRAALYGVENLVLVPGYNK</sequence>
<protein>
    <submittedName>
        <fullName evidence="3">Uncharacterized protein</fullName>
    </submittedName>
</protein>
<evidence type="ECO:0000259" key="2">
    <source>
        <dbReference type="Pfam" id="PF26107"/>
    </source>
</evidence>